<reference evidence="7" key="2">
    <citation type="journal article" date="2021" name="PeerJ">
        <title>Extensive microbial diversity within the chicken gut microbiome revealed by metagenomics and culture.</title>
        <authorList>
            <person name="Gilroy R."/>
            <person name="Ravi A."/>
            <person name="Getino M."/>
            <person name="Pursley I."/>
            <person name="Horton D.L."/>
            <person name="Alikhan N.F."/>
            <person name="Baker D."/>
            <person name="Gharbi K."/>
            <person name="Hall N."/>
            <person name="Watson M."/>
            <person name="Adriaenssens E.M."/>
            <person name="Foster-Nyarko E."/>
            <person name="Jarju S."/>
            <person name="Secka A."/>
            <person name="Antonio M."/>
            <person name="Oren A."/>
            <person name="Chaudhuri R.R."/>
            <person name="La Ragione R."/>
            <person name="Hildebrand F."/>
            <person name="Pallen M.J."/>
        </authorList>
    </citation>
    <scope>NUCLEOTIDE SEQUENCE</scope>
    <source>
        <strain evidence="7">ChiBcec15-4380</strain>
    </source>
</reference>
<dbReference type="InterPro" id="IPR011004">
    <property type="entry name" value="Trimer_LpxA-like_sf"/>
</dbReference>
<dbReference type="AlphaFoldDB" id="A0A9D1DH27"/>
<organism evidence="7 8">
    <name type="scientific">Candidatus Avoscillospira avicola</name>
    <dbReference type="NCBI Taxonomy" id="2840706"/>
    <lineage>
        <taxon>Bacteria</taxon>
        <taxon>Bacillati</taxon>
        <taxon>Bacillota</taxon>
        <taxon>Clostridia</taxon>
        <taxon>Eubacteriales</taxon>
        <taxon>Oscillospiraceae</taxon>
        <taxon>Oscillospiraceae incertae sedis</taxon>
        <taxon>Candidatus Avoscillospira</taxon>
    </lineage>
</organism>
<sequence>MTEAEKCRAGLLYDTTYPEREAQHLACAELCYAYNHTSPSELARREALLRQILGKVGQRPYVEPNFHCSFGTNIQVGDDFFANHDCVFIDPAEIILGHHVLLGPQCGFYTAGHPLDHLLRRRQLEYARPIVVGNDVWIGGGAILLPGVTVGSNVVIGAGSVVTRDIPSGVVACGNPCRVVRDIE</sequence>
<dbReference type="SUPFAM" id="SSF51161">
    <property type="entry name" value="Trimeric LpxA-like enzymes"/>
    <property type="match status" value="1"/>
</dbReference>
<dbReference type="InterPro" id="IPR039369">
    <property type="entry name" value="LacA-like"/>
</dbReference>
<feature type="domain" description="Maltose/galactoside acetyltransferase" evidence="6">
    <location>
        <begin position="4"/>
        <end position="58"/>
    </location>
</feature>
<evidence type="ECO:0000256" key="4">
    <source>
        <dbReference type="ARBA" id="ARBA00023315"/>
    </source>
</evidence>
<dbReference type="EC" id="2.3.1.-" evidence="5"/>
<evidence type="ECO:0000256" key="3">
    <source>
        <dbReference type="ARBA" id="ARBA00022737"/>
    </source>
</evidence>
<dbReference type="InterPro" id="IPR024688">
    <property type="entry name" value="Mac_dom"/>
</dbReference>
<evidence type="ECO:0000259" key="6">
    <source>
        <dbReference type="SMART" id="SM01266"/>
    </source>
</evidence>
<keyword evidence="4 5" id="KW-0012">Acyltransferase</keyword>
<protein>
    <recommendedName>
        <fullName evidence="5">Acetyltransferase</fullName>
        <ecNumber evidence="5">2.3.1.-</ecNumber>
    </recommendedName>
</protein>
<dbReference type="InterPro" id="IPR001451">
    <property type="entry name" value="Hexapep"/>
</dbReference>
<gene>
    <name evidence="7" type="ORF">IAA53_04350</name>
</gene>
<dbReference type="GO" id="GO:0008870">
    <property type="term" value="F:galactoside O-acetyltransferase activity"/>
    <property type="evidence" value="ECO:0007669"/>
    <property type="project" value="TreeGrafter"/>
</dbReference>
<dbReference type="CDD" id="cd03357">
    <property type="entry name" value="LbH_MAT_GAT"/>
    <property type="match status" value="1"/>
</dbReference>
<dbReference type="EMBL" id="DVHE01000036">
    <property type="protein sequence ID" value="HIR50505.1"/>
    <property type="molecule type" value="Genomic_DNA"/>
</dbReference>
<comment type="similarity">
    <text evidence="1 5">Belongs to the transferase hexapeptide repeat family.</text>
</comment>
<dbReference type="PROSITE" id="PS00101">
    <property type="entry name" value="HEXAPEP_TRANSFERASES"/>
    <property type="match status" value="1"/>
</dbReference>
<comment type="caution">
    <text evidence="7">The sequence shown here is derived from an EMBL/GenBank/DDBJ whole genome shotgun (WGS) entry which is preliminary data.</text>
</comment>
<dbReference type="Pfam" id="PF00132">
    <property type="entry name" value="Hexapep"/>
    <property type="match status" value="1"/>
</dbReference>
<accession>A0A9D1DH27</accession>
<evidence type="ECO:0000256" key="1">
    <source>
        <dbReference type="ARBA" id="ARBA00007274"/>
    </source>
</evidence>
<dbReference type="Proteomes" id="UP000824239">
    <property type="component" value="Unassembled WGS sequence"/>
</dbReference>
<dbReference type="InterPro" id="IPR018357">
    <property type="entry name" value="Hexapep_transf_CS"/>
</dbReference>
<dbReference type="Gene3D" id="2.160.10.10">
    <property type="entry name" value="Hexapeptide repeat proteins"/>
    <property type="match status" value="1"/>
</dbReference>
<name>A0A9D1DH27_9FIRM</name>
<proteinExistence type="inferred from homology"/>
<keyword evidence="3" id="KW-0677">Repeat</keyword>
<evidence type="ECO:0000313" key="7">
    <source>
        <dbReference type="EMBL" id="HIR50505.1"/>
    </source>
</evidence>
<reference evidence="7" key="1">
    <citation type="submission" date="2020-10" db="EMBL/GenBank/DDBJ databases">
        <authorList>
            <person name="Gilroy R."/>
        </authorList>
    </citation>
    <scope>NUCLEOTIDE SEQUENCE</scope>
    <source>
        <strain evidence="7">ChiBcec15-4380</strain>
    </source>
</reference>
<evidence type="ECO:0000256" key="2">
    <source>
        <dbReference type="ARBA" id="ARBA00022679"/>
    </source>
</evidence>
<keyword evidence="2 5" id="KW-0808">Transferase</keyword>
<evidence type="ECO:0000256" key="5">
    <source>
        <dbReference type="RuleBase" id="RU367021"/>
    </source>
</evidence>
<dbReference type="FunFam" id="2.160.10.10:FF:000025">
    <property type="entry name" value="Hexapeptide-repeat containing-acetyltransferase"/>
    <property type="match status" value="1"/>
</dbReference>
<dbReference type="PANTHER" id="PTHR43017:SF1">
    <property type="entry name" value="ACETYLTRANSFERASE YJL218W-RELATED"/>
    <property type="match status" value="1"/>
</dbReference>
<evidence type="ECO:0000313" key="8">
    <source>
        <dbReference type="Proteomes" id="UP000824239"/>
    </source>
</evidence>
<dbReference type="PANTHER" id="PTHR43017">
    <property type="entry name" value="GALACTOSIDE O-ACETYLTRANSFERASE"/>
    <property type="match status" value="1"/>
</dbReference>
<dbReference type="SMART" id="SM01266">
    <property type="entry name" value="Mac"/>
    <property type="match status" value="1"/>
</dbReference>
<dbReference type="Pfam" id="PF12464">
    <property type="entry name" value="Mac"/>
    <property type="match status" value="1"/>
</dbReference>